<reference evidence="1" key="1">
    <citation type="journal article" date="2023" name="G3 (Bethesda)">
        <title>Whole genome assemblies of Zophobas morio and Tenebrio molitor.</title>
        <authorList>
            <person name="Kaur S."/>
            <person name="Stinson S.A."/>
            <person name="diCenzo G.C."/>
        </authorList>
    </citation>
    <scope>NUCLEOTIDE SEQUENCE</scope>
    <source>
        <strain evidence="1">QUZm001</strain>
    </source>
</reference>
<keyword evidence="2" id="KW-1185">Reference proteome</keyword>
<evidence type="ECO:0000313" key="2">
    <source>
        <dbReference type="Proteomes" id="UP001168821"/>
    </source>
</evidence>
<dbReference type="AlphaFoldDB" id="A0AA38IL13"/>
<proteinExistence type="predicted"/>
<evidence type="ECO:0000313" key="1">
    <source>
        <dbReference type="EMBL" id="KAJ3655499.1"/>
    </source>
</evidence>
<sequence length="122" mass="13997">MVVPLTRLKCIRYVSCMCVKQQIINSVIKYLICVVFKRVSVVVVSFLKRLKNFECFRRTWKPDEPAKMPRNFSSAMVCRERFPFSEGIAGSIVVCATTGNFEVNRHGCHCQHVAGVFEMTDK</sequence>
<gene>
    <name evidence="1" type="ORF">Zmor_014627</name>
</gene>
<dbReference type="Proteomes" id="UP001168821">
    <property type="component" value="Unassembled WGS sequence"/>
</dbReference>
<protein>
    <submittedName>
        <fullName evidence="1">Uncharacterized protein</fullName>
    </submittedName>
</protein>
<organism evidence="1 2">
    <name type="scientific">Zophobas morio</name>
    <dbReference type="NCBI Taxonomy" id="2755281"/>
    <lineage>
        <taxon>Eukaryota</taxon>
        <taxon>Metazoa</taxon>
        <taxon>Ecdysozoa</taxon>
        <taxon>Arthropoda</taxon>
        <taxon>Hexapoda</taxon>
        <taxon>Insecta</taxon>
        <taxon>Pterygota</taxon>
        <taxon>Neoptera</taxon>
        <taxon>Endopterygota</taxon>
        <taxon>Coleoptera</taxon>
        <taxon>Polyphaga</taxon>
        <taxon>Cucujiformia</taxon>
        <taxon>Tenebrionidae</taxon>
        <taxon>Zophobas</taxon>
    </lineage>
</organism>
<name>A0AA38IL13_9CUCU</name>
<dbReference type="EMBL" id="JALNTZ010000004">
    <property type="protein sequence ID" value="KAJ3655499.1"/>
    <property type="molecule type" value="Genomic_DNA"/>
</dbReference>
<comment type="caution">
    <text evidence="1">The sequence shown here is derived from an EMBL/GenBank/DDBJ whole genome shotgun (WGS) entry which is preliminary data.</text>
</comment>
<accession>A0AA38IL13</accession>